<dbReference type="GO" id="GO:0008270">
    <property type="term" value="F:zinc ion binding"/>
    <property type="evidence" value="ECO:0007669"/>
    <property type="project" value="UniProtKB-KW"/>
</dbReference>
<dbReference type="PANTHER" id="PTHR24198:SF165">
    <property type="entry name" value="ANKYRIN REPEAT-CONTAINING PROTEIN-RELATED"/>
    <property type="match status" value="1"/>
</dbReference>
<dbReference type="EC" id="2.3.2.31" evidence="3"/>
<evidence type="ECO:0000256" key="11">
    <source>
        <dbReference type="PROSITE-ProRule" id="PRU00023"/>
    </source>
</evidence>
<dbReference type="EMBL" id="KN846957">
    <property type="protein sequence ID" value="KIW70078.1"/>
    <property type="molecule type" value="Genomic_DNA"/>
</dbReference>
<evidence type="ECO:0000256" key="10">
    <source>
        <dbReference type="ARBA" id="ARBA00023043"/>
    </source>
</evidence>
<dbReference type="PROSITE" id="PS50088">
    <property type="entry name" value="ANK_REPEAT"/>
    <property type="match status" value="1"/>
</dbReference>
<dbReference type="Gene3D" id="1.20.120.1750">
    <property type="match status" value="1"/>
</dbReference>
<dbReference type="InterPro" id="IPR002110">
    <property type="entry name" value="Ankyrin_rpt"/>
</dbReference>
<evidence type="ECO:0000256" key="1">
    <source>
        <dbReference type="ARBA" id="ARBA00001798"/>
    </source>
</evidence>
<evidence type="ECO:0000256" key="7">
    <source>
        <dbReference type="ARBA" id="ARBA00022771"/>
    </source>
</evidence>
<evidence type="ECO:0000313" key="13">
    <source>
        <dbReference type="EMBL" id="KIW70078.1"/>
    </source>
</evidence>
<dbReference type="Pfam" id="PF12796">
    <property type="entry name" value="Ank_2"/>
    <property type="match status" value="1"/>
</dbReference>
<keyword evidence="5" id="KW-0479">Metal-binding</keyword>
<keyword evidence="8" id="KW-0833">Ubl conjugation pathway</keyword>
<dbReference type="CDD" id="cd20336">
    <property type="entry name" value="Rcat_RBR"/>
    <property type="match status" value="1"/>
</dbReference>
<evidence type="ECO:0000256" key="6">
    <source>
        <dbReference type="ARBA" id="ARBA00022737"/>
    </source>
</evidence>
<dbReference type="Gene3D" id="1.25.40.20">
    <property type="entry name" value="Ankyrin repeat-containing domain"/>
    <property type="match status" value="4"/>
</dbReference>
<accession>A0A0D2FP75</accession>
<evidence type="ECO:0000256" key="4">
    <source>
        <dbReference type="ARBA" id="ARBA00022679"/>
    </source>
</evidence>
<evidence type="ECO:0000256" key="8">
    <source>
        <dbReference type="ARBA" id="ARBA00022786"/>
    </source>
</evidence>
<organism evidence="13 14">
    <name type="scientific">Phialophora macrospora</name>
    <dbReference type="NCBI Taxonomy" id="1851006"/>
    <lineage>
        <taxon>Eukaryota</taxon>
        <taxon>Fungi</taxon>
        <taxon>Dikarya</taxon>
        <taxon>Ascomycota</taxon>
        <taxon>Pezizomycotina</taxon>
        <taxon>Eurotiomycetes</taxon>
        <taxon>Chaetothyriomycetidae</taxon>
        <taxon>Chaetothyriales</taxon>
        <taxon>Herpotrichiellaceae</taxon>
        <taxon>Phialophora</taxon>
    </lineage>
</organism>
<feature type="domain" description="RING-type" evidence="12">
    <location>
        <begin position="1728"/>
        <end position="1974"/>
    </location>
</feature>
<dbReference type="SMART" id="SM00248">
    <property type="entry name" value="ANK"/>
    <property type="match status" value="8"/>
</dbReference>
<dbReference type="CDD" id="cd20335">
    <property type="entry name" value="BRcat_RBR"/>
    <property type="match status" value="1"/>
</dbReference>
<keyword evidence="7" id="KW-0863">Zinc-finger</keyword>
<dbReference type="InterPro" id="IPR002867">
    <property type="entry name" value="IBR_dom"/>
</dbReference>
<dbReference type="SUPFAM" id="SSF57850">
    <property type="entry name" value="RING/U-box"/>
    <property type="match status" value="1"/>
</dbReference>
<sequence length="1974" mass="220219">MLAHKIARIQQLTSGVYEAGPAPPRIDLQPRFRVETITKHDKALADSYLRREASVARVSQPLLRRVKSKLTRPDKAVTLTALCNHVHVDGSAEVAQIYIDRLSLDAAQSALPFELPDSLLFAAIKNSNVNLVRLLAPFTAEEAVTAALESAVLGGDRNILTALLEYGADPNRLSHACIFRLTETDLQLFQLILRAPRPLRHETFGNLCVAIIRHGDSAALHVLLRSMLDYQIFRDGTVPWNRDSLLATAIGSPDKAAFFAIAAATYSWPLRDNRLFLQVLETPGLDRCLAKDMLEVLLCLSDSMAPAFQSDPDMQLTLCHCIHRQEEDILRLLVSYGVQISAEPLLLVCQSQDERMLDMLLTGHIRGADQVVARISHLQEQGQREMRQRILRRLLADGDGSVWKHGELVKAAAEGQAQWVEALMDGNASVDYHNGAALLEAVSLGHIPIVRKLLSRPVSVGSLQAAFPSVHQLETLPRRLLTKLFISQGLTGRCLDEALNSELCNYSYHRDPDLVDMLISAGGHCNDVSLTVAFEHRDAGIFDKIHLSKTVLHESAWQWFRGWHRVLFHHVQERDELAVVSAACLKMLLSKLDLMEGLCDTHDGVRPVECFHQFLERGAEDIELLLACFRWARNMDSLTFTELVLTTACFCDLDRLQLAVRSKPLIGPSPPQSSTFSRKLATSLQSPEGLNRFSAVHIPPLRQTPSEFSDAQTTKALKVVFRQYLRDTCESHLATRLLKRHLEQCTQAIPRGESWPILTIQYLLSQPIEVTLPEYNECLSMAITSQQWLTLGSLLDRQLPREMLSSFLLVETSSLTPVALQVLLESQAMSCMKDEFFSDVVQRAFNHACLAQEQEVAVLLCTKSRCRLSITDVLASLQQAIDELELEYISTLLSATSFSSNELECLWKHVTQQYFVEFLAILEILLKAGADGSSVAATLLDAIGRNDERLVSLILAQWQAPRFPQHREEFDYQNCQPIWKQLNQVPETEYFTVLGRGLSIAVRLDQPKICKLLCTAEAPLVYQRQSLIELAVVLGSHKALKELIRYSTTCPEMHGAVNFALLQTVTNNRPTWISGLVELGGSVEAYELEPLREAAALDETDMLRVLLPYNQTSDGLQAVHQILGTRLVQPAADLDNLCAMFELVHIAGSDCVESFSNALLSLSGVRSATVDHAKLLIRCGASVEYRDGECMMQTWRHGNVQLFPFLLTQCTQASIMTGLLSQACEDYLREEENDLNLPTEGAMVVFGALLKRETSQDSRDLSLDAIARHCSFSDACRPKAGSPEIIELLLENGARFIDGAGSPLFQVCRLPDEPKIQSLVLKSNPPMRSRFSALYHLFRNQDWSAFEHSNISKADDSLDQVCLYNINFPASEAECVELEVSDIISLLGAMLNPRGRAVGTTLMFSFFFMKGGLRLLAPRICRDDDRNEVEQMIVAAIMNTERTKPEQDRSEQRIEFLLQVLQIDALNATGVWSDTTGFALKEEALNRLLILSLQHERFSLVSTLLDCGADPNATDEDGRPALYVATVANSLDTMEILIEKGARENDGSLHIATCRQHHEAMHLLLEAKHSPNHCSPLFMDGTPLEAFLRFGHPEMDEDLFGVTLAVLLCDAERPSDFWTREPSPLSLALVGSSPYEMFSALLDLIPTKVAELPLVRQDRFMLSILSFVERDNDIPLSNVQRRDLLARLEELEFTRTYYAVEGDQPEDAVNVPEELEAPEIRARRRAWREKECAVCGDKQEDRIDIHAALSPSCEENHGWDDSIICTDCLRGHLESQMFPQGNDKFPSAKVKCWAPNCADILGHNVLQEYAEPDRFAVYDASLAQLCLNDGANTVKCANPGCTGAAWLDEDEDKDITIVACPVCGKDTCIQCNQLYDRHRDEPCPQGEEALGAERRRAEEAATAAVLAKGKKCPRCQLPYERIEGCDHIVCGKDAHSQARSRGCGFEFCYMCGADYNAIRKQGNTAHAKGCSHYA</sequence>
<keyword evidence="10 11" id="KW-0040">ANK repeat</keyword>
<dbReference type="HOGENOM" id="CLU_239472_0_0_1"/>
<dbReference type="GO" id="GO:0061630">
    <property type="term" value="F:ubiquitin protein ligase activity"/>
    <property type="evidence" value="ECO:0007669"/>
    <property type="project" value="UniProtKB-EC"/>
</dbReference>
<dbReference type="PROSITE" id="PS50297">
    <property type="entry name" value="ANK_REP_REGION"/>
    <property type="match status" value="1"/>
</dbReference>
<dbReference type="Pfam" id="PF22605">
    <property type="entry name" value="IBR_2"/>
    <property type="match status" value="1"/>
</dbReference>
<comment type="pathway">
    <text evidence="2">Protein modification; protein ubiquitination.</text>
</comment>
<keyword evidence="14" id="KW-1185">Reference proteome</keyword>
<reference evidence="13 14" key="1">
    <citation type="submission" date="2015-01" db="EMBL/GenBank/DDBJ databases">
        <title>The Genome Sequence of Capronia semiimmersa CBS27337.</title>
        <authorList>
            <consortium name="The Broad Institute Genomics Platform"/>
            <person name="Cuomo C."/>
            <person name="de Hoog S."/>
            <person name="Gorbushina A."/>
            <person name="Stielow B."/>
            <person name="Teixiera M."/>
            <person name="Abouelleil A."/>
            <person name="Chapman S.B."/>
            <person name="Priest M."/>
            <person name="Young S.K."/>
            <person name="Wortman J."/>
            <person name="Nusbaum C."/>
            <person name="Birren B."/>
        </authorList>
    </citation>
    <scope>NUCLEOTIDE SEQUENCE [LARGE SCALE GENOMIC DNA]</scope>
    <source>
        <strain evidence="13 14">CBS 27337</strain>
    </source>
</reference>
<keyword evidence="4" id="KW-0808">Transferase</keyword>
<evidence type="ECO:0000256" key="3">
    <source>
        <dbReference type="ARBA" id="ARBA00012251"/>
    </source>
</evidence>
<feature type="repeat" description="ANK" evidence="11">
    <location>
        <begin position="1517"/>
        <end position="1549"/>
    </location>
</feature>
<name>A0A0D2FP75_9EURO</name>
<gene>
    <name evidence="13" type="ORF">PV04_02386</name>
</gene>
<keyword evidence="9" id="KW-0862">Zinc</keyword>
<evidence type="ECO:0000259" key="12">
    <source>
        <dbReference type="PROSITE" id="PS51873"/>
    </source>
</evidence>
<evidence type="ECO:0000256" key="5">
    <source>
        <dbReference type="ARBA" id="ARBA00022723"/>
    </source>
</evidence>
<dbReference type="STRING" id="5601.A0A0D2FP75"/>
<protein>
    <recommendedName>
        <fullName evidence="3">RBR-type E3 ubiquitin transferase</fullName>
        <ecNumber evidence="3">2.3.2.31</ecNumber>
    </recommendedName>
</protein>
<proteinExistence type="predicted"/>
<evidence type="ECO:0000256" key="9">
    <source>
        <dbReference type="ARBA" id="ARBA00022833"/>
    </source>
</evidence>
<comment type="catalytic activity">
    <reaction evidence="1">
        <text>[E2 ubiquitin-conjugating enzyme]-S-ubiquitinyl-L-cysteine + [acceptor protein]-L-lysine = [E2 ubiquitin-conjugating enzyme]-L-cysteine + [acceptor protein]-N(6)-ubiquitinyl-L-lysine.</text>
        <dbReference type="EC" id="2.3.2.31"/>
    </reaction>
</comment>
<dbReference type="PROSITE" id="PS51873">
    <property type="entry name" value="TRIAD"/>
    <property type="match status" value="1"/>
</dbReference>
<dbReference type="InterPro" id="IPR036770">
    <property type="entry name" value="Ankyrin_rpt-contain_sf"/>
</dbReference>
<dbReference type="SMART" id="SM00647">
    <property type="entry name" value="IBR"/>
    <property type="match status" value="2"/>
</dbReference>
<dbReference type="InterPro" id="IPR054694">
    <property type="entry name" value="Parkin-like_IBR"/>
</dbReference>
<dbReference type="InterPro" id="IPR044066">
    <property type="entry name" value="TRIAD_supradom"/>
</dbReference>
<keyword evidence="6" id="KW-0677">Repeat</keyword>
<dbReference type="Pfam" id="PF01485">
    <property type="entry name" value="IBR"/>
    <property type="match status" value="1"/>
</dbReference>
<dbReference type="SUPFAM" id="SSF48403">
    <property type="entry name" value="Ankyrin repeat"/>
    <property type="match status" value="3"/>
</dbReference>
<evidence type="ECO:0000313" key="14">
    <source>
        <dbReference type="Proteomes" id="UP000054266"/>
    </source>
</evidence>
<dbReference type="EMBL" id="KN846957">
    <property type="protein sequence ID" value="KIW70079.1"/>
    <property type="molecule type" value="Genomic_DNA"/>
</dbReference>
<evidence type="ECO:0000256" key="2">
    <source>
        <dbReference type="ARBA" id="ARBA00004906"/>
    </source>
</evidence>
<dbReference type="Proteomes" id="UP000054266">
    <property type="component" value="Unassembled WGS sequence"/>
</dbReference>
<dbReference type="PANTHER" id="PTHR24198">
    <property type="entry name" value="ANKYRIN REPEAT AND PROTEIN KINASE DOMAIN-CONTAINING PROTEIN"/>
    <property type="match status" value="1"/>
</dbReference>